<accession>A0AAE0ZCR1</accession>
<evidence type="ECO:0000313" key="2">
    <source>
        <dbReference type="Proteomes" id="UP001283361"/>
    </source>
</evidence>
<reference evidence="1" key="1">
    <citation type="journal article" date="2023" name="G3 (Bethesda)">
        <title>A reference genome for the long-term kleptoplast-retaining sea slug Elysia crispata morphotype clarki.</title>
        <authorList>
            <person name="Eastman K.E."/>
            <person name="Pendleton A.L."/>
            <person name="Shaikh M.A."/>
            <person name="Suttiyut T."/>
            <person name="Ogas R."/>
            <person name="Tomko P."/>
            <person name="Gavelis G."/>
            <person name="Widhalm J.R."/>
            <person name="Wisecaver J.H."/>
        </authorList>
    </citation>
    <scope>NUCLEOTIDE SEQUENCE</scope>
    <source>
        <strain evidence="1">ECLA1</strain>
    </source>
</reference>
<organism evidence="1 2">
    <name type="scientific">Elysia crispata</name>
    <name type="common">lettuce slug</name>
    <dbReference type="NCBI Taxonomy" id="231223"/>
    <lineage>
        <taxon>Eukaryota</taxon>
        <taxon>Metazoa</taxon>
        <taxon>Spiralia</taxon>
        <taxon>Lophotrochozoa</taxon>
        <taxon>Mollusca</taxon>
        <taxon>Gastropoda</taxon>
        <taxon>Heterobranchia</taxon>
        <taxon>Euthyneura</taxon>
        <taxon>Panpulmonata</taxon>
        <taxon>Sacoglossa</taxon>
        <taxon>Placobranchoidea</taxon>
        <taxon>Plakobranchidae</taxon>
        <taxon>Elysia</taxon>
    </lineage>
</organism>
<keyword evidence="2" id="KW-1185">Reference proteome</keyword>
<gene>
    <name evidence="1" type="ORF">RRG08_054077</name>
</gene>
<sequence>MSKGDQFFATSLATSGPSQALGHITEGEYLCETVEKDSQQSARRAPLFDLFSSFYGLKIEINIRQLIIAKLTMRKIFE</sequence>
<protein>
    <submittedName>
        <fullName evidence="1">Uncharacterized protein</fullName>
    </submittedName>
</protein>
<dbReference type="Proteomes" id="UP001283361">
    <property type="component" value="Unassembled WGS sequence"/>
</dbReference>
<proteinExistence type="predicted"/>
<name>A0AAE0ZCR1_9GAST</name>
<dbReference type="EMBL" id="JAWDGP010004172">
    <property type="protein sequence ID" value="KAK3767029.1"/>
    <property type="molecule type" value="Genomic_DNA"/>
</dbReference>
<evidence type="ECO:0000313" key="1">
    <source>
        <dbReference type="EMBL" id="KAK3767029.1"/>
    </source>
</evidence>
<comment type="caution">
    <text evidence="1">The sequence shown here is derived from an EMBL/GenBank/DDBJ whole genome shotgun (WGS) entry which is preliminary data.</text>
</comment>
<dbReference type="AlphaFoldDB" id="A0AAE0ZCR1"/>